<dbReference type="InterPro" id="IPR057268">
    <property type="entry name" value="Ribosomal_L18"/>
</dbReference>
<evidence type="ECO:0000313" key="9">
    <source>
        <dbReference type="RefSeq" id="XP_022255872.1"/>
    </source>
</evidence>
<organism evidence="6 7">
    <name type="scientific">Limulus polyphemus</name>
    <name type="common">Atlantic horseshoe crab</name>
    <dbReference type="NCBI Taxonomy" id="6850"/>
    <lineage>
        <taxon>Eukaryota</taxon>
        <taxon>Metazoa</taxon>
        <taxon>Ecdysozoa</taxon>
        <taxon>Arthropoda</taxon>
        <taxon>Chelicerata</taxon>
        <taxon>Merostomata</taxon>
        <taxon>Xiphosura</taxon>
        <taxon>Limulidae</taxon>
        <taxon>Limulus</taxon>
    </lineage>
</organism>
<evidence type="ECO:0000256" key="5">
    <source>
        <dbReference type="ARBA" id="ARBA00023274"/>
    </source>
</evidence>
<comment type="subcellular location">
    <subcellularLocation>
        <location evidence="1">Mitochondrion</location>
    </subcellularLocation>
</comment>
<keyword evidence="4" id="KW-0496">Mitochondrion</keyword>
<evidence type="ECO:0000313" key="8">
    <source>
        <dbReference type="RefSeq" id="XP_022255871.1"/>
    </source>
</evidence>
<name>A0ABM1BS53_LIMPO</name>
<keyword evidence="5" id="KW-0687">Ribonucleoprotein</keyword>
<dbReference type="SUPFAM" id="SSF53137">
    <property type="entry name" value="Translational machinery components"/>
    <property type="match status" value="1"/>
</dbReference>
<keyword evidence="3" id="KW-0689">Ribosomal protein</keyword>
<comment type="similarity">
    <text evidence="2">Belongs to the universal ribosomal protein uL18 family.</text>
</comment>
<dbReference type="GeneID" id="106471552"/>
<dbReference type="InterPro" id="IPR005484">
    <property type="entry name" value="Ribosomal_uL18_bac/plant/anim"/>
</dbReference>
<evidence type="ECO:0000256" key="3">
    <source>
        <dbReference type="ARBA" id="ARBA00022980"/>
    </source>
</evidence>
<proteinExistence type="inferred from homology"/>
<dbReference type="Gene3D" id="3.30.420.80">
    <property type="entry name" value="Ribosomal protein S11"/>
    <property type="match status" value="1"/>
</dbReference>
<evidence type="ECO:0000313" key="7">
    <source>
        <dbReference type="RefSeq" id="XP_013787610.1"/>
    </source>
</evidence>
<evidence type="ECO:0000313" key="6">
    <source>
        <dbReference type="Proteomes" id="UP000694941"/>
    </source>
</evidence>
<keyword evidence="6" id="KW-1185">Reference proteome</keyword>
<dbReference type="InterPro" id="IPR036967">
    <property type="entry name" value="Ribosomal_uS11_sf"/>
</dbReference>
<dbReference type="RefSeq" id="XP_013787610.1">
    <property type="nucleotide sequence ID" value="XM_013932156.2"/>
</dbReference>
<accession>A0ABM1BS53</accession>
<protein>
    <submittedName>
        <fullName evidence="7">39S ribosomal protein L18, mitochondrial-like isoform X1</fullName>
    </submittedName>
    <submittedName>
        <fullName evidence="8">39S ribosomal protein L18, mitochondrial-like isoform X2</fullName>
    </submittedName>
    <submittedName>
        <fullName evidence="9">39S ribosomal protein L18, mitochondrial-like isoform X3</fullName>
    </submittedName>
</protein>
<dbReference type="RefSeq" id="XP_022255872.1">
    <property type="nucleotide sequence ID" value="XM_022400164.1"/>
</dbReference>
<dbReference type="RefSeq" id="XP_022255871.1">
    <property type="nucleotide sequence ID" value="XM_022400163.1"/>
</dbReference>
<evidence type="ECO:0000256" key="2">
    <source>
        <dbReference type="ARBA" id="ARBA00007116"/>
    </source>
</evidence>
<reference evidence="7 8" key="1">
    <citation type="submission" date="2025-05" db="UniProtKB">
        <authorList>
            <consortium name="RefSeq"/>
        </authorList>
    </citation>
    <scope>IDENTIFICATION</scope>
    <source>
        <tissue evidence="7 8">Muscle</tissue>
    </source>
</reference>
<dbReference type="PANTHER" id="PTHR12899">
    <property type="entry name" value="39S RIBOSOMAL PROTEIN L18, MITOCHONDRIAL"/>
    <property type="match status" value="1"/>
</dbReference>
<gene>
    <name evidence="7 8 9" type="primary">LOC106471552</name>
</gene>
<dbReference type="Proteomes" id="UP000694941">
    <property type="component" value="Unplaced"/>
</dbReference>
<evidence type="ECO:0000256" key="1">
    <source>
        <dbReference type="ARBA" id="ARBA00004173"/>
    </source>
</evidence>
<dbReference type="CDD" id="cd00432">
    <property type="entry name" value="Ribosomal_L18_L5e"/>
    <property type="match status" value="1"/>
</dbReference>
<dbReference type="PANTHER" id="PTHR12899:SF3">
    <property type="entry name" value="LARGE RIBOSOMAL SUBUNIT PROTEIN UL18M"/>
    <property type="match status" value="1"/>
</dbReference>
<evidence type="ECO:0000256" key="4">
    <source>
        <dbReference type="ARBA" id="ARBA00023128"/>
    </source>
</evidence>
<sequence>MVSCYGYLSGRTMLLLESFGSRFSFVGLWRNVLSIGKGTTIGTAKGFQLSTLTGTEIPTEKLSDNDEFSLEFINRNPRNLEQMFLAKKPQGFALEWPSITYWHKVLLEKSSRHTTAKVIHNTGKVVVSVSTREWNIKKQLYSTTDVSAAENVARVLAQRCLESGIMFVHKELKPKEENNSSLQIFLKTLEEEGLILKEPEPIRGRHYTDL</sequence>